<dbReference type="OrthoDB" id="308449at2759"/>
<comment type="caution">
    <text evidence="4">The sequence shown here is derived from an EMBL/GenBank/DDBJ whole genome shotgun (WGS) entry which is preliminary data.</text>
</comment>
<dbReference type="VEuPathDB" id="FungiDB:T551_00263"/>
<dbReference type="PANTHER" id="PTHR44675:SF1">
    <property type="entry name" value="P21-ACTIVATED PROTEIN KINASE-INTERACTING PROTEIN 1"/>
    <property type="match status" value="1"/>
</dbReference>
<sequence>MNQVNEDFKGLNHFTSSFRIVACTYEGFLYGIDTTLFFKEDMKINVHFNLIWMFESNNGSIHSIAVGGKYLVCGGIDEVIKLYDLKKRKDLGSLYHHSGTITDLAFSSKTSPKFLISVSEDGTMAIFRTRDWLPFITIKTHHGRVNSISIHPSGKAALTVGSDRNIRLWNMVTGKRAGKYSLNGSEPFCIQWNTLGDHYAVLLSKEVMVYDMSATLVYRFSSSVQFNSIHYTISEKSHDEVLVLGTQNGYLQIHDFSNGRLLESFVAHENRIKAITSCICRPINSSSSFLVLVTASSNGLIKLWLEFQKFSFLEIGKYNCGESRITCIDVVNSFFESLKEKTEIVEWKNSDL</sequence>
<dbReference type="InterPro" id="IPR019775">
    <property type="entry name" value="WD40_repeat_CS"/>
</dbReference>
<evidence type="ECO:0000256" key="3">
    <source>
        <dbReference type="PROSITE-ProRule" id="PRU00221"/>
    </source>
</evidence>
<evidence type="ECO:0000256" key="2">
    <source>
        <dbReference type="ARBA" id="ARBA00022737"/>
    </source>
</evidence>
<dbReference type="SUPFAM" id="SSF50978">
    <property type="entry name" value="WD40 repeat-like"/>
    <property type="match status" value="1"/>
</dbReference>
<dbReference type="Gene3D" id="2.130.10.10">
    <property type="entry name" value="YVTN repeat-like/Quinoprotein amine dehydrogenase"/>
    <property type="match status" value="2"/>
</dbReference>
<dbReference type="PANTHER" id="PTHR44675">
    <property type="entry name" value="PAK1 INTERACTING PROTEIN 1"/>
    <property type="match status" value="1"/>
</dbReference>
<dbReference type="Proteomes" id="UP000053447">
    <property type="component" value="Unassembled WGS sequence"/>
</dbReference>
<evidence type="ECO:0000313" key="4">
    <source>
        <dbReference type="EMBL" id="KTW32778.1"/>
    </source>
</evidence>
<dbReference type="InterPro" id="IPR036322">
    <property type="entry name" value="WD40_repeat_dom_sf"/>
</dbReference>
<name>A0A0W4ZWP0_PNEJ7</name>
<dbReference type="RefSeq" id="XP_018231470.1">
    <property type="nucleotide sequence ID" value="XM_018372530.1"/>
</dbReference>
<dbReference type="PROSITE" id="PS50294">
    <property type="entry name" value="WD_REPEATS_REGION"/>
    <property type="match status" value="1"/>
</dbReference>
<dbReference type="AlphaFoldDB" id="A0A0W4ZWP0"/>
<organism evidence="4 5">
    <name type="scientific">Pneumocystis jirovecii (strain RU7)</name>
    <name type="common">Human pneumocystis pneumonia agent</name>
    <dbReference type="NCBI Taxonomy" id="1408657"/>
    <lineage>
        <taxon>Eukaryota</taxon>
        <taxon>Fungi</taxon>
        <taxon>Dikarya</taxon>
        <taxon>Ascomycota</taxon>
        <taxon>Taphrinomycotina</taxon>
        <taxon>Pneumocystomycetes</taxon>
        <taxon>Pneumocystaceae</taxon>
        <taxon>Pneumocystis</taxon>
    </lineage>
</organism>
<dbReference type="EMBL" id="LFWA01000001">
    <property type="protein sequence ID" value="KTW32778.1"/>
    <property type="molecule type" value="Genomic_DNA"/>
</dbReference>
<keyword evidence="5" id="KW-1185">Reference proteome</keyword>
<feature type="repeat" description="WD" evidence="3">
    <location>
        <begin position="138"/>
        <end position="179"/>
    </location>
</feature>
<dbReference type="SMART" id="SM00320">
    <property type="entry name" value="WD40"/>
    <property type="match status" value="4"/>
</dbReference>
<dbReference type="PROSITE" id="PS50082">
    <property type="entry name" value="WD_REPEATS_2"/>
    <property type="match status" value="1"/>
</dbReference>
<gene>
    <name evidence="4" type="ORF">T551_00263</name>
</gene>
<reference evidence="5" key="1">
    <citation type="journal article" date="2016" name="Nat. Commun.">
        <title>Genome analysis of three Pneumocystis species reveals adaptation mechanisms to life exclusively in mammalian hosts.</title>
        <authorList>
            <person name="Ma L."/>
            <person name="Chen Z."/>
            <person name="Huang D.W."/>
            <person name="Kutty G."/>
            <person name="Ishihara M."/>
            <person name="Wang H."/>
            <person name="Abouelleil A."/>
            <person name="Bishop L."/>
            <person name="Davey E."/>
            <person name="Deng R."/>
            <person name="Deng X."/>
            <person name="Fan L."/>
            <person name="Fantoni G."/>
            <person name="Fitzgerald M."/>
            <person name="Gogineni E."/>
            <person name="Goldberg J.M."/>
            <person name="Handley G."/>
            <person name="Hu X."/>
            <person name="Huber C."/>
            <person name="Jiao X."/>
            <person name="Jones K."/>
            <person name="Levin J.Z."/>
            <person name="Liu Y."/>
            <person name="Macdonald P."/>
            <person name="Melnikov A."/>
            <person name="Raley C."/>
            <person name="Sassi M."/>
            <person name="Sherman B.T."/>
            <person name="Song X."/>
            <person name="Sykes S."/>
            <person name="Tran B."/>
            <person name="Walsh L."/>
            <person name="Xia Y."/>
            <person name="Yang J."/>
            <person name="Young S."/>
            <person name="Zeng Q."/>
            <person name="Zheng X."/>
            <person name="Stephens R."/>
            <person name="Nusbaum C."/>
            <person name="Birren B.W."/>
            <person name="Azadi P."/>
            <person name="Lempicki R.A."/>
            <person name="Cuomo C.A."/>
            <person name="Kovacs J.A."/>
        </authorList>
    </citation>
    <scope>NUCLEOTIDE SEQUENCE [LARGE SCALE GENOMIC DNA]</scope>
    <source>
        <strain evidence="5">RU7</strain>
    </source>
</reference>
<keyword evidence="2" id="KW-0677">Repeat</keyword>
<protein>
    <submittedName>
        <fullName evidence="4">Uncharacterized protein</fullName>
    </submittedName>
</protein>
<proteinExistence type="predicted"/>
<dbReference type="GeneID" id="28938785"/>
<accession>A0A0W4ZWP0</accession>
<dbReference type="PROSITE" id="PS00678">
    <property type="entry name" value="WD_REPEATS_1"/>
    <property type="match status" value="1"/>
</dbReference>
<evidence type="ECO:0000313" key="5">
    <source>
        <dbReference type="Proteomes" id="UP000053447"/>
    </source>
</evidence>
<dbReference type="InterPro" id="IPR051959">
    <property type="entry name" value="PAK1-Kinase_Regulator"/>
</dbReference>
<dbReference type="InterPro" id="IPR001680">
    <property type="entry name" value="WD40_rpt"/>
</dbReference>
<dbReference type="Pfam" id="PF00400">
    <property type="entry name" value="WD40"/>
    <property type="match status" value="3"/>
</dbReference>
<keyword evidence="1 3" id="KW-0853">WD repeat</keyword>
<dbReference type="STRING" id="1408657.A0A0W4ZWP0"/>
<evidence type="ECO:0000256" key="1">
    <source>
        <dbReference type="ARBA" id="ARBA00022574"/>
    </source>
</evidence>
<dbReference type="InterPro" id="IPR015943">
    <property type="entry name" value="WD40/YVTN_repeat-like_dom_sf"/>
</dbReference>